<gene>
    <name evidence="2" type="ORF">CC78DRAFT_534675</name>
</gene>
<dbReference type="OrthoDB" id="5403997at2759"/>
<dbReference type="AlphaFoldDB" id="A0A9P4K4V8"/>
<name>A0A9P4K4V8_9PLEO</name>
<dbReference type="InterPro" id="IPR020266">
    <property type="entry name" value="Tom6"/>
</dbReference>
<feature type="transmembrane region" description="Helical" evidence="1">
    <location>
        <begin position="32"/>
        <end position="50"/>
    </location>
</feature>
<evidence type="ECO:0000313" key="2">
    <source>
        <dbReference type="EMBL" id="KAF2262642.1"/>
    </source>
</evidence>
<keyword evidence="3" id="KW-1185">Reference proteome</keyword>
<accession>A0A9P4K4V8</accession>
<dbReference type="GO" id="GO:0005742">
    <property type="term" value="C:mitochondrial outer membrane translocase complex"/>
    <property type="evidence" value="ECO:0007669"/>
    <property type="project" value="InterPro"/>
</dbReference>
<keyword evidence="1" id="KW-0812">Transmembrane</keyword>
<dbReference type="Pfam" id="PF17112">
    <property type="entry name" value="Tom6"/>
    <property type="match status" value="1"/>
</dbReference>
<keyword evidence="1" id="KW-1133">Transmembrane helix</keyword>
<comment type="caution">
    <text evidence="2">The sequence shown here is derived from an EMBL/GenBank/DDBJ whole genome shotgun (WGS) entry which is preliminary data.</text>
</comment>
<protein>
    <recommendedName>
        <fullName evidence="4">TOM core complex subunit Tom6</fullName>
    </recommendedName>
</protein>
<sequence>MPPKTVRSSRAPEPSYARDTLSVFTNQENRSIVTAIGLFAVGVAFLHSSWSEILLPA</sequence>
<dbReference type="GO" id="GO:0030150">
    <property type="term" value="P:protein import into mitochondrial matrix"/>
    <property type="evidence" value="ECO:0007669"/>
    <property type="project" value="InterPro"/>
</dbReference>
<evidence type="ECO:0000313" key="3">
    <source>
        <dbReference type="Proteomes" id="UP000800093"/>
    </source>
</evidence>
<dbReference type="EMBL" id="ML986638">
    <property type="protein sequence ID" value="KAF2262642.1"/>
    <property type="molecule type" value="Genomic_DNA"/>
</dbReference>
<organism evidence="2 3">
    <name type="scientific">Lojkania enalia</name>
    <dbReference type="NCBI Taxonomy" id="147567"/>
    <lineage>
        <taxon>Eukaryota</taxon>
        <taxon>Fungi</taxon>
        <taxon>Dikarya</taxon>
        <taxon>Ascomycota</taxon>
        <taxon>Pezizomycotina</taxon>
        <taxon>Dothideomycetes</taxon>
        <taxon>Pleosporomycetidae</taxon>
        <taxon>Pleosporales</taxon>
        <taxon>Pleosporales incertae sedis</taxon>
        <taxon>Lojkania</taxon>
    </lineage>
</organism>
<evidence type="ECO:0000256" key="1">
    <source>
        <dbReference type="SAM" id="Phobius"/>
    </source>
</evidence>
<proteinExistence type="predicted"/>
<reference evidence="3" key="1">
    <citation type="journal article" date="2020" name="Stud. Mycol.">
        <title>101 Dothideomycetes genomes: A test case for predicting lifestyles and emergence of pathogens.</title>
        <authorList>
            <person name="Haridas S."/>
            <person name="Albert R."/>
            <person name="Binder M."/>
            <person name="Bloem J."/>
            <person name="LaButti K."/>
            <person name="Salamov A."/>
            <person name="Andreopoulos B."/>
            <person name="Baker S."/>
            <person name="Barry K."/>
            <person name="Bills G."/>
            <person name="Bluhm B."/>
            <person name="Cannon C."/>
            <person name="Castanera R."/>
            <person name="Culley D."/>
            <person name="Daum C."/>
            <person name="Ezra D."/>
            <person name="Gonzalez J."/>
            <person name="Henrissat B."/>
            <person name="Kuo A."/>
            <person name="Liang C."/>
            <person name="Lipzen A."/>
            <person name="Lutzoni F."/>
            <person name="Magnuson J."/>
            <person name="Mondo S."/>
            <person name="Nolan M."/>
            <person name="Ohm R."/>
            <person name="Pangilinan J."/>
            <person name="Park H.-J."/>
            <person name="Ramirez L."/>
            <person name="Alfaro M."/>
            <person name="Sun H."/>
            <person name="Tritt A."/>
            <person name="Yoshinaga Y."/>
            <person name="Zwiers L.-H."/>
            <person name="Turgeon B."/>
            <person name="Goodwin S."/>
            <person name="Spatafora J."/>
            <person name="Crous P."/>
            <person name="Grigoriev I."/>
        </authorList>
    </citation>
    <scope>NUCLEOTIDE SEQUENCE [LARGE SCALE GENOMIC DNA]</scope>
    <source>
        <strain evidence="3">CBS 304.66</strain>
    </source>
</reference>
<keyword evidence="1" id="KW-0472">Membrane</keyword>
<evidence type="ECO:0008006" key="4">
    <source>
        <dbReference type="Google" id="ProtNLM"/>
    </source>
</evidence>
<dbReference type="Proteomes" id="UP000800093">
    <property type="component" value="Unassembled WGS sequence"/>
</dbReference>